<reference evidence="2 3" key="1">
    <citation type="journal article" date="2011" name="Genome Res.">
        <title>Phylogeny-wide analysis of social amoeba genomes highlights ancient origins for complex intercellular communication.</title>
        <authorList>
            <person name="Heidel A.J."/>
            <person name="Lawal H.M."/>
            <person name="Felder M."/>
            <person name="Schilde C."/>
            <person name="Helps N.R."/>
            <person name="Tunggal B."/>
            <person name="Rivero F."/>
            <person name="John U."/>
            <person name="Schleicher M."/>
            <person name="Eichinger L."/>
            <person name="Platzer M."/>
            <person name="Noegel A.A."/>
            <person name="Schaap P."/>
            <person name="Gloeckner G."/>
        </authorList>
    </citation>
    <scope>NUCLEOTIDE SEQUENCE [LARGE SCALE GENOMIC DNA]</scope>
    <source>
        <strain evidence="3">ATCC 26659 / Pp 5 / PN500</strain>
    </source>
</reference>
<dbReference type="PANTHER" id="PTHR33239:SF9">
    <property type="entry name" value="CARBOHYDRATE BINDING DOMAIN-CONTAINING PROTEIN-RELATED"/>
    <property type="match status" value="1"/>
</dbReference>
<dbReference type="RefSeq" id="XP_020435725.1">
    <property type="nucleotide sequence ID" value="XM_020573653.1"/>
</dbReference>
<feature type="domain" description="Carbohydrate binding" evidence="1">
    <location>
        <begin position="39"/>
        <end position="127"/>
    </location>
</feature>
<dbReference type="AlphaFoldDB" id="D3B2R0"/>
<dbReference type="GeneID" id="31358197"/>
<dbReference type="GO" id="GO:0005201">
    <property type="term" value="F:extracellular matrix structural constituent"/>
    <property type="evidence" value="ECO:0007669"/>
    <property type="project" value="TreeGrafter"/>
</dbReference>
<sequence length="139" mass="15243">MAVALTSAHYPCGPSICNPYYSCVLDNAKYGCIYRCEQVTITQQVINSWADNNGKDKYVQVQVTVHNNGPRNVNNVIIGAADGTLKLKDNNAIWGVVSTGNDLTLPSYASTINAGQSYTFGYINRVSQANLYVKNFHML</sequence>
<comment type="caution">
    <text evidence="2">The sequence shown here is derived from an EMBL/GenBank/DDBJ whole genome shotgun (WGS) entry which is preliminary data.</text>
</comment>
<evidence type="ECO:0000259" key="1">
    <source>
        <dbReference type="SMART" id="SM01063"/>
    </source>
</evidence>
<protein>
    <submittedName>
        <fullName evidence="2">Cellulose-binding domain-containing protein</fullName>
    </submittedName>
</protein>
<dbReference type="EMBL" id="ADBJ01000010">
    <property type="protein sequence ID" value="EFA83608.1"/>
    <property type="molecule type" value="Genomic_DNA"/>
</dbReference>
<gene>
    <name evidence="2" type="ORF">PPL_02674</name>
</gene>
<dbReference type="InParanoid" id="D3B2R0"/>
<dbReference type="Pfam" id="PF09478">
    <property type="entry name" value="CBM49"/>
    <property type="match status" value="1"/>
</dbReference>
<dbReference type="InterPro" id="IPR052879">
    <property type="entry name" value="Dd_Spore_Germination_Stalk"/>
</dbReference>
<dbReference type="SUPFAM" id="SSF49384">
    <property type="entry name" value="Carbohydrate-binding domain"/>
    <property type="match status" value="1"/>
</dbReference>
<dbReference type="InterPro" id="IPR008965">
    <property type="entry name" value="CBM2/CBM3_carb-bd_dom_sf"/>
</dbReference>
<dbReference type="PANTHER" id="PTHR33239">
    <property type="entry name" value="CELLULOSE-BINDING DOMAIN-CONTAINING PROTEIN-RELATED"/>
    <property type="match status" value="1"/>
</dbReference>
<dbReference type="FunCoup" id="D3B2R0">
    <property type="interactions" value="546"/>
</dbReference>
<accession>D3B2R0</accession>
<evidence type="ECO:0000313" key="2">
    <source>
        <dbReference type="EMBL" id="EFA83608.1"/>
    </source>
</evidence>
<dbReference type="GO" id="GO:0030246">
    <property type="term" value="F:carbohydrate binding"/>
    <property type="evidence" value="ECO:0007669"/>
    <property type="project" value="InterPro"/>
</dbReference>
<evidence type="ECO:0000313" key="3">
    <source>
        <dbReference type="Proteomes" id="UP000001396"/>
    </source>
</evidence>
<dbReference type="SMART" id="SM01063">
    <property type="entry name" value="CBM49"/>
    <property type="match status" value="1"/>
</dbReference>
<name>D3B2R0_HETP5</name>
<keyword evidence="3" id="KW-1185">Reference proteome</keyword>
<organism evidence="2 3">
    <name type="scientific">Heterostelium pallidum (strain ATCC 26659 / Pp 5 / PN500)</name>
    <name type="common">Cellular slime mold</name>
    <name type="synonym">Polysphondylium pallidum</name>
    <dbReference type="NCBI Taxonomy" id="670386"/>
    <lineage>
        <taxon>Eukaryota</taxon>
        <taxon>Amoebozoa</taxon>
        <taxon>Evosea</taxon>
        <taxon>Eumycetozoa</taxon>
        <taxon>Dictyostelia</taxon>
        <taxon>Acytosteliales</taxon>
        <taxon>Acytosteliaceae</taxon>
        <taxon>Heterostelium</taxon>
    </lineage>
</organism>
<dbReference type="Proteomes" id="UP000001396">
    <property type="component" value="Unassembled WGS sequence"/>
</dbReference>
<dbReference type="GO" id="GO:0030198">
    <property type="term" value="P:extracellular matrix organization"/>
    <property type="evidence" value="ECO:0007669"/>
    <property type="project" value="TreeGrafter"/>
</dbReference>
<dbReference type="GO" id="GO:0031012">
    <property type="term" value="C:extracellular matrix"/>
    <property type="evidence" value="ECO:0007669"/>
    <property type="project" value="TreeGrafter"/>
</dbReference>
<dbReference type="InterPro" id="IPR019028">
    <property type="entry name" value="CBM_49"/>
</dbReference>
<proteinExistence type="predicted"/>